<evidence type="ECO:0000313" key="3">
    <source>
        <dbReference type="EMBL" id="RMO82743.1"/>
    </source>
</evidence>
<dbReference type="Pfam" id="PF13906">
    <property type="entry name" value="AA_permease_C"/>
    <property type="match status" value="1"/>
</dbReference>
<feature type="domain" description="Cationic amino acid transporter C-terminal" evidence="2">
    <location>
        <begin position="21"/>
        <end position="57"/>
    </location>
</feature>
<comment type="caution">
    <text evidence="3">The sequence shown here is derived from an EMBL/GenBank/DDBJ whole genome shotgun (WGS) entry which is preliminary data.</text>
</comment>
<name>A0A3M3YMM2_9PSED</name>
<feature type="transmembrane region" description="Helical" evidence="1">
    <location>
        <begin position="42"/>
        <end position="59"/>
    </location>
</feature>
<sequence>MAVLVLKRDKVEAGHFEVHWVIPALGILSCLLLLTQQGPETWLRAGIMLAVGAALYGLARLGSSVLVSHPR</sequence>
<dbReference type="AlphaFoldDB" id="A0A3M3YMM2"/>
<protein>
    <submittedName>
        <fullName evidence="3">Amino acid permease-associated region</fullName>
    </submittedName>
</protein>
<feature type="transmembrane region" description="Helical" evidence="1">
    <location>
        <begin position="18"/>
        <end position="35"/>
    </location>
</feature>
<evidence type="ECO:0000256" key="1">
    <source>
        <dbReference type="SAM" id="Phobius"/>
    </source>
</evidence>
<accession>A0A3M3YMM2</accession>
<organism evidence="3 4">
    <name type="scientific">Pseudomonas syringae pv. philadelphi</name>
    <dbReference type="NCBI Taxonomy" id="251706"/>
    <lineage>
        <taxon>Bacteria</taxon>
        <taxon>Pseudomonadati</taxon>
        <taxon>Pseudomonadota</taxon>
        <taxon>Gammaproteobacteria</taxon>
        <taxon>Pseudomonadales</taxon>
        <taxon>Pseudomonadaceae</taxon>
        <taxon>Pseudomonas</taxon>
    </lineage>
</organism>
<dbReference type="EMBL" id="RBQB01000294">
    <property type="protein sequence ID" value="RMO82743.1"/>
    <property type="molecule type" value="Genomic_DNA"/>
</dbReference>
<proteinExistence type="predicted"/>
<evidence type="ECO:0000259" key="2">
    <source>
        <dbReference type="Pfam" id="PF13906"/>
    </source>
</evidence>
<reference evidence="3 4" key="1">
    <citation type="submission" date="2018-08" db="EMBL/GenBank/DDBJ databases">
        <title>Recombination of ecologically and evolutionarily significant loci maintains genetic cohesion in the Pseudomonas syringae species complex.</title>
        <authorList>
            <person name="Dillon M."/>
            <person name="Thakur S."/>
            <person name="Almeida R.N.D."/>
            <person name="Weir B.S."/>
            <person name="Guttman D.S."/>
        </authorList>
    </citation>
    <scope>NUCLEOTIDE SEQUENCE [LARGE SCALE GENOMIC DNA]</scope>
    <source>
        <strain evidence="3 4">ICMP 8902</strain>
    </source>
</reference>
<keyword evidence="1" id="KW-1133">Transmembrane helix</keyword>
<dbReference type="Proteomes" id="UP000279372">
    <property type="component" value="Unassembled WGS sequence"/>
</dbReference>
<evidence type="ECO:0000313" key="4">
    <source>
        <dbReference type="Proteomes" id="UP000279372"/>
    </source>
</evidence>
<keyword evidence="1" id="KW-0472">Membrane</keyword>
<gene>
    <name evidence="3" type="ORF">ALQ33_101550</name>
</gene>
<dbReference type="PROSITE" id="PS51257">
    <property type="entry name" value="PROKAR_LIPOPROTEIN"/>
    <property type="match status" value="1"/>
</dbReference>
<dbReference type="InterPro" id="IPR029485">
    <property type="entry name" value="CAT_C"/>
</dbReference>
<keyword evidence="1" id="KW-0812">Transmembrane</keyword>